<protein>
    <recommendedName>
        <fullName evidence="3">Integrase catalytic domain-containing protein</fullName>
    </recommendedName>
</protein>
<proteinExistence type="predicted"/>
<accession>A0ABQ3VHP7</accession>
<evidence type="ECO:0000313" key="2">
    <source>
        <dbReference type="Proteomes" id="UP000635565"/>
    </source>
</evidence>
<dbReference type="Proteomes" id="UP000635565">
    <property type="component" value="Unassembled WGS sequence"/>
</dbReference>
<reference evidence="1 2" key="1">
    <citation type="journal article" date="2021" name="Int. J. Syst. Evol. Microbiol.">
        <title>Reticulibacter mediterranei gen. nov., sp. nov., within the new family Reticulibacteraceae fam. nov., and Ktedonospora formicarum gen. nov., sp. nov., Ktedonobacter robiniae sp. nov., Dictyobacter formicarum sp. nov. and Dictyobacter arantiisoli sp. nov., belonging to the class Ktedonobacteria.</title>
        <authorList>
            <person name="Yabe S."/>
            <person name="Zheng Y."/>
            <person name="Wang C.M."/>
            <person name="Sakai Y."/>
            <person name="Abe K."/>
            <person name="Yokota A."/>
            <person name="Donadio S."/>
            <person name="Cavaletti L."/>
            <person name="Monciardini P."/>
        </authorList>
    </citation>
    <scope>NUCLEOTIDE SEQUENCE [LARGE SCALE GENOMIC DNA]</scope>
    <source>
        <strain evidence="1 2">SOSP1-9</strain>
    </source>
</reference>
<gene>
    <name evidence="1" type="ORF">KSZ_29090</name>
</gene>
<evidence type="ECO:0000313" key="1">
    <source>
        <dbReference type="EMBL" id="GHO84903.1"/>
    </source>
</evidence>
<keyword evidence="2" id="KW-1185">Reference proteome</keyword>
<name>A0ABQ3VHP7_9CHLR</name>
<evidence type="ECO:0008006" key="3">
    <source>
        <dbReference type="Google" id="ProtNLM"/>
    </source>
</evidence>
<comment type="caution">
    <text evidence="1">The sequence shown here is derived from an EMBL/GenBank/DDBJ whole genome shotgun (WGS) entry which is preliminary data.</text>
</comment>
<dbReference type="EMBL" id="BNJJ01000007">
    <property type="protein sequence ID" value="GHO84903.1"/>
    <property type="molecule type" value="Genomic_DNA"/>
</dbReference>
<organism evidence="1 2">
    <name type="scientific">Dictyobacter formicarum</name>
    <dbReference type="NCBI Taxonomy" id="2778368"/>
    <lineage>
        <taxon>Bacteria</taxon>
        <taxon>Bacillati</taxon>
        <taxon>Chloroflexota</taxon>
        <taxon>Ktedonobacteria</taxon>
        <taxon>Ktedonobacterales</taxon>
        <taxon>Dictyobacteraceae</taxon>
        <taxon>Dictyobacter</taxon>
    </lineage>
</organism>
<sequence length="63" mass="7270">MFPIESGTSPYDNEKAHQLCSRKIGLAWLGFEAWLHAQMAQYSEDRFQLRHMPCSIGTEVSLR</sequence>